<organism evidence="1 2">
    <name type="scientific">Clavispora lusitaniae</name>
    <name type="common">Candida lusitaniae</name>
    <dbReference type="NCBI Taxonomy" id="36911"/>
    <lineage>
        <taxon>Eukaryota</taxon>
        <taxon>Fungi</taxon>
        <taxon>Dikarya</taxon>
        <taxon>Ascomycota</taxon>
        <taxon>Saccharomycotina</taxon>
        <taxon>Pichiomycetes</taxon>
        <taxon>Metschnikowiaceae</taxon>
        <taxon>Clavispora</taxon>
    </lineage>
</organism>
<keyword evidence="2" id="KW-1185">Reference proteome</keyword>
<name>A0ACD0WPC7_CLALS</name>
<proteinExistence type="predicted"/>
<gene>
    <name evidence="1" type="ORF">EJF14_50673</name>
</gene>
<evidence type="ECO:0000313" key="2">
    <source>
        <dbReference type="Proteomes" id="UP000326582"/>
    </source>
</evidence>
<dbReference type="Proteomes" id="UP000326582">
    <property type="component" value="Chromosome 5"/>
</dbReference>
<sequence length="1934" mass="216292">MSQDPGIATSSEDNPGGASPSTECDVSAPNGVGEVPKDEKEEKSRENEAAEDKDETENGGGAEETNNGSKDSATETEKAIEAENATEAEIPATSETSEKEAEEKDEEKEAEEPKELSEDSPKEQSEDSPKEQSEDSPNEQSQDSPKEQSPDSPKDSSQDSKSAQEPEAPQEPEEAQKTEDSPQNGATDNSHADSHNEAQIQIKVTDEQAETKPHDEPAGPEKENANGTLSADADTRGSRNTSISNSSIVSVAGSGRKASTSRPSVDSRRPLAKVENYQIFKKSLEGIGSSREASKNERLRSATERAVASLDNSASRDPHVIFEALKLACESGSSALRSQAVDLFAKLFDYAIFEDESDRVALTDSSVEVIAACFEGEGTDPDVEMQVVRALMHSILLMPTHGASLLKAVRQIYNVFIFSLSPRNQQVAQGTLTQVIGAIFGRVGEKEKERSLSEGTEASETEAASESANEASDANGTSDSNDAAQKTAKPKVSAPVTLANLEGGDSGDGQRVAEANSASEKDADLAVKDAFLIFRAMCKLSVKDLDTDNVDMRSHSVRSKLLSLHVIHTILKNNIDIFLSKHVVILSAGSDDQTCLIDAVRSYLCQALIRNAASPLAPVFELSLEIFWLLLANLRSEFKMEIPVFWEQIYFPVAEMKTSTAHQKRYLLSVMERLCNDSRCIIEFYLNYDCDSAQPNICEKLIDYLTRLSLARVEVSPAQKLAYRENKRNGISLYDVSKIANLTSSTMSSRPPEPEIYASFPLEYAMKMTSLSCSVAFLRSLHSWAQKGLSSKRMSVVKGSASSLPSRSTSRNASFVGSNSVQEPSDPDAPEQFETQKQRKKAFLEGVRQFNVKPKKGVAYFIEHGFIPSDSPRDIAVFLLECDALDKAAMGEYLGEGHDRNVAIMHEFVDQMDFRNTLFTDAMRTFLQAFRLPGESQKIDRFMLKFAERYVLGNPGVFTNADAAYVLAYSTVMLNTDQHSPQVKNRMTVDNFVANNAGIDDGKDLPRELLENIYYEIQRNEIKLQSEQHAALLAGEQAVSSGPTGFFGGRDLTREAYMHASKEMSTKTEKLVKSLGKKLRSEDANVFHAASHVHHVRSIFDTVWMSILAGLTAPFKEFDDEDVTNLCLEGIKLSIRISCMFELQYAKRSFIRALVQFQNLNNIEDIKQKNIAAIYIMLDVAVSEGNYLQKSWIDILTSISQLERLQLIAQGVDQDSIPDLSTAKLVNRSSLESSSSAPTGFFSFATKESTFQTAANKFHNQHLSAEAASLLNRTALGVAMDKVFTNSAELTGEAIQDFVEALSEVASEEIESSGQSANPRMFSLQKVVDICYYNMSRIRLEWSQLWSVMGEIFNVVGCNRNVAVSFFALDSLRQLSMRFLDIDELSHFKFQKEFLKPFEHIFINNDAYDVKDMVLECINNMMMAKADKIKSGWKAIFGVLIAAAKERKESIVTKAYKMAFTINKEYCDEVRTQDSFAELASCFTEFAKNERFQKVSLLSLEVLSKLIVQIAKYTIEQEKTITIREDGERSEYLSKLWFPILFGFYDIIMSGELEVRSKTLTQFFDILLKYGEHFEADFWDLVYHKLLAPIFGVLSNPWELKYEDEFNPSNSTSEKDKLSFWVSTTLIQALNSMVSLFTHYFKQLTPLLEEFLNLLINCVCQENDTIARTGKSCLYDFVVQNAARFDENQWDEVVRAFKTLFELTTANELFELDPLKTQRRDSDSTVNQSDSEGSSKKSSIVVKCVLQLLMIEMLSDLSVNEAFYDAIPHEQLMKFANLLLDSYQFAKAFNEDYDLRVRLWNSGVIERLPNLLKQESMSSAVFLNIMFRLYCDRDKSREKQAKAYVLVSVVPICELIVERFSGFDEVNSQKSITTWRPVIIEIFQGYVELDEDDFAQYAPNMFTLTLKLFDRGLSTDLRKGIQMFLSRVGDAFVR</sequence>
<protein>
    <submittedName>
        <fullName evidence="1">Transport protein</fullName>
    </submittedName>
</protein>
<evidence type="ECO:0000313" key="1">
    <source>
        <dbReference type="EMBL" id="QFZ29433.1"/>
    </source>
</evidence>
<dbReference type="EMBL" id="CP038488">
    <property type="protein sequence ID" value="QFZ29433.1"/>
    <property type="molecule type" value="Genomic_DNA"/>
</dbReference>
<reference evidence="2" key="1">
    <citation type="journal article" date="2019" name="MBio">
        <title>Comparative genomics for the elucidation of multidrug resistance (MDR) in Candida lusitaniae.</title>
        <authorList>
            <person name="Kannan A."/>
            <person name="Asner S.A."/>
            <person name="Trachsel E."/>
            <person name="Kelly S."/>
            <person name="Parker J."/>
            <person name="Sanglard D."/>
        </authorList>
    </citation>
    <scope>NUCLEOTIDE SEQUENCE [LARGE SCALE GENOMIC DNA]</scope>
    <source>
        <strain evidence="2">P1</strain>
    </source>
</reference>
<accession>A0ACD0WPC7</accession>